<dbReference type="InterPro" id="IPR008197">
    <property type="entry name" value="WAP_dom"/>
</dbReference>
<dbReference type="AlphaFoldDB" id="A0AAW1UL00"/>
<evidence type="ECO:0000259" key="1">
    <source>
        <dbReference type="PROSITE" id="PS51390"/>
    </source>
</evidence>
<sequence length="159" mass="18218">MIWIDKTIRCYCDKAMQHSVCVEMKFQTEMTGYPCQPDIFFHDSCSICICQGGKSKCVAFDRCFNPKAGICNENEYKISNCYKCTCTHTRFRECIMIEECRFKGSKNGKCPKTKNISFDISCIVPLAQQCRYDHDCPDDEKCCQLSQCSKGCRKTTPAP</sequence>
<accession>A0AAW1UL00</accession>
<reference evidence="2 3" key="1">
    <citation type="submission" date="2023-03" db="EMBL/GenBank/DDBJ databases">
        <title>Genome insight into feeding habits of ladybird beetles.</title>
        <authorList>
            <person name="Li H.-S."/>
            <person name="Huang Y.-H."/>
            <person name="Pang H."/>
        </authorList>
    </citation>
    <scope>NUCLEOTIDE SEQUENCE [LARGE SCALE GENOMIC DNA]</scope>
    <source>
        <strain evidence="2">SYSU_2023b</strain>
        <tissue evidence="2">Whole body</tissue>
    </source>
</reference>
<feature type="domain" description="WAP" evidence="1">
    <location>
        <begin position="103"/>
        <end position="158"/>
    </location>
</feature>
<organism evidence="2 3">
    <name type="scientific">Henosepilachna vigintioctopunctata</name>
    <dbReference type="NCBI Taxonomy" id="420089"/>
    <lineage>
        <taxon>Eukaryota</taxon>
        <taxon>Metazoa</taxon>
        <taxon>Ecdysozoa</taxon>
        <taxon>Arthropoda</taxon>
        <taxon>Hexapoda</taxon>
        <taxon>Insecta</taxon>
        <taxon>Pterygota</taxon>
        <taxon>Neoptera</taxon>
        <taxon>Endopterygota</taxon>
        <taxon>Coleoptera</taxon>
        <taxon>Polyphaga</taxon>
        <taxon>Cucujiformia</taxon>
        <taxon>Coccinelloidea</taxon>
        <taxon>Coccinellidae</taxon>
        <taxon>Epilachninae</taxon>
        <taxon>Epilachnini</taxon>
        <taxon>Henosepilachna</taxon>
    </lineage>
</organism>
<dbReference type="InterPro" id="IPR036645">
    <property type="entry name" value="Elafin-like_sf"/>
</dbReference>
<dbReference type="Gene3D" id="4.10.75.10">
    <property type="entry name" value="Elafin-like"/>
    <property type="match status" value="1"/>
</dbReference>
<protein>
    <recommendedName>
        <fullName evidence="1">WAP domain-containing protein</fullName>
    </recommendedName>
</protein>
<evidence type="ECO:0000313" key="2">
    <source>
        <dbReference type="EMBL" id="KAK9883744.1"/>
    </source>
</evidence>
<dbReference type="PROSITE" id="PS51390">
    <property type="entry name" value="WAP"/>
    <property type="match status" value="1"/>
</dbReference>
<keyword evidence="3" id="KW-1185">Reference proteome</keyword>
<proteinExistence type="predicted"/>
<comment type="caution">
    <text evidence="2">The sequence shown here is derived from an EMBL/GenBank/DDBJ whole genome shotgun (WGS) entry which is preliminary data.</text>
</comment>
<dbReference type="EMBL" id="JARQZJ010000091">
    <property type="protein sequence ID" value="KAK9883744.1"/>
    <property type="molecule type" value="Genomic_DNA"/>
</dbReference>
<dbReference type="GO" id="GO:0005576">
    <property type="term" value="C:extracellular region"/>
    <property type="evidence" value="ECO:0007669"/>
    <property type="project" value="InterPro"/>
</dbReference>
<evidence type="ECO:0000313" key="3">
    <source>
        <dbReference type="Proteomes" id="UP001431783"/>
    </source>
</evidence>
<dbReference type="SUPFAM" id="SSF57256">
    <property type="entry name" value="Elafin-like"/>
    <property type="match status" value="1"/>
</dbReference>
<dbReference type="GO" id="GO:0030414">
    <property type="term" value="F:peptidase inhibitor activity"/>
    <property type="evidence" value="ECO:0007669"/>
    <property type="project" value="InterPro"/>
</dbReference>
<dbReference type="Pfam" id="PF00095">
    <property type="entry name" value="WAP"/>
    <property type="match status" value="1"/>
</dbReference>
<dbReference type="Proteomes" id="UP001431783">
    <property type="component" value="Unassembled WGS sequence"/>
</dbReference>
<name>A0AAW1UL00_9CUCU</name>
<gene>
    <name evidence="2" type="ORF">WA026_001933</name>
</gene>